<dbReference type="Gene3D" id="1.10.510.10">
    <property type="entry name" value="Transferase(Phosphotransferase) domain 1"/>
    <property type="match status" value="1"/>
</dbReference>
<evidence type="ECO:0000259" key="2">
    <source>
        <dbReference type="PROSITE" id="PS50011"/>
    </source>
</evidence>
<proteinExistence type="predicted"/>
<dbReference type="InterPro" id="IPR011009">
    <property type="entry name" value="Kinase-like_dom_sf"/>
</dbReference>
<sequence length="563" mass="63666">MSISQNAQSFRSVATEPNTPDLPLASEESEEEQSGDFARLTPSSISSRLAFHNLVSSIQDEDNIETYSWHRRFIHVRKTFESLEDDDEESTGGEGIQLGPQTQIQGGYWRLNMELPPARPQFGWFIGRGRWQANSRDPHGAVDVLLTPNATEPSVRGRHARFIHNLDSNRLLIQAEGTMRFNGEILYKGERRELPKEPSILTFGIFEYMFSWVAIDQELYRRQLDELASEVSHDNRPPLFMTPTPQSSEYLLDRYRIKGTFATGSSCIVCAATDMSGNPYAVKKIIAKNRRSRLDVDEEVRNLRTLTENCHCPESISRFVELLTIEPSGPAGVYECYIVTKPLIATTLSGILKSDLDNHSRLVLVAQMLQGLAFIHANGCMHRDIKPDNILASSSPLRAVIIDFGHATWDKASSDHMKGTVRYLAPEIMGIKHMNAPANATYDQSADIWSMGLTIFEFLCRFRLNHNFITSSAHRNIMSQDHWNRQHASDQEVQNLFDLLKQMLAWNPAERVSAKEGLDWISRHGISVQTPPASAARMKNKPSSPTLEPEVDFGKRRRKSVRG</sequence>
<dbReference type="SUPFAM" id="SSF56112">
    <property type="entry name" value="Protein kinase-like (PK-like)"/>
    <property type="match status" value="1"/>
</dbReference>
<dbReference type="GO" id="GO:0004672">
    <property type="term" value="F:protein kinase activity"/>
    <property type="evidence" value="ECO:0007669"/>
    <property type="project" value="InterPro"/>
</dbReference>
<dbReference type="PANTHER" id="PTHR44167:SF24">
    <property type="entry name" value="SERINE_THREONINE-PROTEIN KINASE CHK2"/>
    <property type="match status" value="1"/>
</dbReference>
<dbReference type="Gene3D" id="3.30.200.20">
    <property type="entry name" value="Phosphorylase Kinase, domain 1"/>
    <property type="match status" value="1"/>
</dbReference>
<feature type="domain" description="Protein kinase" evidence="2">
    <location>
        <begin position="255"/>
        <end position="527"/>
    </location>
</feature>
<reference evidence="3 4" key="1">
    <citation type="submission" date="2016-05" db="EMBL/GenBank/DDBJ databases">
        <title>A degradative enzymes factory behind the ericoid mycorrhizal symbiosis.</title>
        <authorList>
            <consortium name="DOE Joint Genome Institute"/>
            <person name="Martino E."/>
            <person name="Morin E."/>
            <person name="Grelet G."/>
            <person name="Kuo A."/>
            <person name="Kohler A."/>
            <person name="Daghino S."/>
            <person name="Barry K."/>
            <person name="Choi C."/>
            <person name="Cichocki N."/>
            <person name="Clum A."/>
            <person name="Copeland A."/>
            <person name="Hainaut M."/>
            <person name="Haridas S."/>
            <person name="Labutti K."/>
            <person name="Lindquist E."/>
            <person name="Lipzen A."/>
            <person name="Khouja H.-R."/>
            <person name="Murat C."/>
            <person name="Ohm R."/>
            <person name="Olson A."/>
            <person name="Spatafora J."/>
            <person name="Veneault-Fourrey C."/>
            <person name="Henrissat B."/>
            <person name="Grigoriev I."/>
            <person name="Martin F."/>
            <person name="Perotto S."/>
        </authorList>
    </citation>
    <scope>NUCLEOTIDE SEQUENCE [LARGE SCALE GENOMIC DNA]</scope>
    <source>
        <strain evidence="3 4">UAMH 7357</strain>
    </source>
</reference>
<feature type="region of interest" description="Disordered" evidence="1">
    <location>
        <begin position="1"/>
        <end position="38"/>
    </location>
</feature>
<protein>
    <submittedName>
        <fullName evidence="3">Kinase-like protein</fullName>
    </submittedName>
</protein>
<feature type="compositionally biased region" description="Polar residues" evidence="1">
    <location>
        <begin position="1"/>
        <end position="18"/>
    </location>
</feature>
<name>A0A2J6PMJ7_9HELO</name>
<dbReference type="PANTHER" id="PTHR44167">
    <property type="entry name" value="OVARIAN-SPECIFIC SERINE/THREONINE-PROTEIN KINASE LOK-RELATED"/>
    <property type="match status" value="1"/>
</dbReference>
<evidence type="ECO:0000313" key="4">
    <source>
        <dbReference type="Proteomes" id="UP000235672"/>
    </source>
</evidence>
<dbReference type="InterPro" id="IPR000719">
    <property type="entry name" value="Prot_kinase_dom"/>
</dbReference>
<dbReference type="OrthoDB" id="5979581at2759"/>
<keyword evidence="3" id="KW-0808">Transferase</keyword>
<accession>A0A2J6PMJ7</accession>
<dbReference type="AlphaFoldDB" id="A0A2J6PMJ7"/>
<dbReference type="GO" id="GO:0005524">
    <property type="term" value="F:ATP binding"/>
    <property type="evidence" value="ECO:0007669"/>
    <property type="project" value="InterPro"/>
</dbReference>
<keyword evidence="3" id="KW-0418">Kinase</keyword>
<feature type="region of interest" description="Disordered" evidence="1">
    <location>
        <begin position="529"/>
        <end position="563"/>
    </location>
</feature>
<dbReference type="Pfam" id="PF00069">
    <property type="entry name" value="Pkinase"/>
    <property type="match status" value="1"/>
</dbReference>
<dbReference type="EMBL" id="KZ613515">
    <property type="protein sequence ID" value="PMD15261.1"/>
    <property type="molecule type" value="Genomic_DNA"/>
</dbReference>
<gene>
    <name evidence="3" type="ORF">NA56DRAFT_710195</name>
</gene>
<dbReference type="Proteomes" id="UP000235672">
    <property type="component" value="Unassembled WGS sequence"/>
</dbReference>
<evidence type="ECO:0000256" key="1">
    <source>
        <dbReference type="SAM" id="MobiDB-lite"/>
    </source>
</evidence>
<dbReference type="STRING" id="1745343.A0A2J6PMJ7"/>
<evidence type="ECO:0000313" key="3">
    <source>
        <dbReference type="EMBL" id="PMD15261.1"/>
    </source>
</evidence>
<dbReference type="PROSITE" id="PS50011">
    <property type="entry name" value="PROTEIN_KINASE_DOM"/>
    <property type="match status" value="1"/>
</dbReference>
<organism evidence="3 4">
    <name type="scientific">Hyaloscypha hepaticicola</name>
    <dbReference type="NCBI Taxonomy" id="2082293"/>
    <lineage>
        <taxon>Eukaryota</taxon>
        <taxon>Fungi</taxon>
        <taxon>Dikarya</taxon>
        <taxon>Ascomycota</taxon>
        <taxon>Pezizomycotina</taxon>
        <taxon>Leotiomycetes</taxon>
        <taxon>Helotiales</taxon>
        <taxon>Hyaloscyphaceae</taxon>
        <taxon>Hyaloscypha</taxon>
    </lineage>
</organism>
<keyword evidence="4" id="KW-1185">Reference proteome</keyword>
<dbReference type="SMART" id="SM00220">
    <property type="entry name" value="S_TKc"/>
    <property type="match status" value="1"/>
</dbReference>